<dbReference type="Pfam" id="PF19871">
    <property type="entry name" value="DUF6344"/>
    <property type="match status" value="1"/>
</dbReference>
<dbReference type="EMBL" id="LGUS01000171">
    <property type="protein sequence ID" value="KOG33587.1"/>
    <property type="molecule type" value="Genomic_DNA"/>
</dbReference>
<keyword evidence="2" id="KW-0732">Signal</keyword>
<accession>A0A0L8L609</accession>
<dbReference type="AlphaFoldDB" id="A0A0L8L609"/>
<comment type="caution">
    <text evidence="3">The sequence shown here is derived from an EMBL/GenBank/DDBJ whole genome shotgun (WGS) entry which is preliminary data.</text>
</comment>
<organism evidence="3 4">
    <name type="scientific">Streptomyces resistomycificus</name>
    <dbReference type="NCBI Taxonomy" id="67356"/>
    <lineage>
        <taxon>Bacteria</taxon>
        <taxon>Bacillati</taxon>
        <taxon>Actinomycetota</taxon>
        <taxon>Actinomycetes</taxon>
        <taxon>Kitasatosporales</taxon>
        <taxon>Streptomycetaceae</taxon>
        <taxon>Streptomyces</taxon>
        <taxon>Streptomyces aurantiacus group</taxon>
    </lineage>
</organism>
<dbReference type="RefSeq" id="WP_220450765.1">
    <property type="nucleotide sequence ID" value="NZ_KL575613.1"/>
</dbReference>
<evidence type="ECO:0000256" key="2">
    <source>
        <dbReference type="SAM" id="SignalP"/>
    </source>
</evidence>
<evidence type="ECO:0008006" key="5">
    <source>
        <dbReference type="Google" id="ProtNLM"/>
    </source>
</evidence>
<feature type="chain" id="PRO_5005585737" description="Secreted protein" evidence="2">
    <location>
        <begin position="34"/>
        <end position="140"/>
    </location>
</feature>
<gene>
    <name evidence="3" type="ORF">ADK37_21765</name>
</gene>
<feature type="compositionally biased region" description="Polar residues" evidence="1">
    <location>
        <begin position="37"/>
        <end position="59"/>
    </location>
</feature>
<proteinExistence type="predicted"/>
<protein>
    <recommendedName>
        <fullName evidence="5">Secreted protein</fullName>
    </recommendedName>
</protein>
<evidence type="ECO:0000313" key="3">
    <source>
        <dbReference type="EMBL" id="KOG33587.1"/>
    </source>
</evidence>
<evidence type="ECO:0000256" key="1">
    <source>
        <dbReference type="SAM" id="MobiDB-lite"/>
    </source>
</evidence>
<feature type="signal peptide" evidence="2">
    <location>
        <begin position="1"/>
        <end position="33"/>
    </location>
</feature>
<sequence length="140" mass="14773">MAQNKVMKLWIAIVTAFLALCTTLGLITTTAAAAVPQTESTRNSTAHTTTPATPLWSWSYSRDLPPTMKQRIRAEAHGKTPGCRHRPPTDTDADADAEVDAEASTAMGVDTSRDTDSAVPASTPCDATGSSVGLFSPLLR</sequence>
<name>A0A0L8L609_9ACTN</name>
<feature type="region of interest" description="Disordered" evidence="1">
    <location>
        <begin position="73"/>
        <end position="140"/>
    </location>
</feature>
<evidence type="ECO:0000313" key="4">
    <source>
        <dbReference type="Proteomes" id="UP000037251"/>
    </source>
</evidence>
<feature type="compositionally biased region" description="Acidic residues" evidence="1">
    <location>
        <begin position="91"/>
        <end position="101"/>
    </location>
</feature>
<keyword evidence="4" id="KW-1185">Reference proteome</keyword>
<dbReference type="InterPro" id="IPR045925">
    <property type="entry name" value="DUF6344"/>
</dbReference>
<feature type="region of interest" description="Disordered" evidence="1">
    <location>
        <begin position="35"/>
        <end position="59"/>
    </location>
</feature>
<dbReference type="eggNOG" id="ENOG502ZRT7">
    <property type="taxonomic scope" value="Bacteria"/>
</dbReference>
<dbReference type="PATRIC" id="fig|67356.5.peg.4634"/>
<dbReference type="Proteomes" id="UP000037251">
    <property type="component" value="Unassembled WGS sequence"/>
</dbReference>
<reference evidence="4" key="1">
    <citation type="submission" date="2015-07" db="EMBL/GenBank/DDBJ databases">
        <authorList>
            <person name="Ju K.-S."/>
            <person name="Doroghazi J.R."/>
            <person name="Metcalf W.W."/>
        </authorList>
    </citation>
    <scope>NUCLEOTIDE SEQUENCE [LARGE SCALE GENOMIC DNA]</scope>
    <source>
        <strain evidence="4">NRRL 2290</strain>
    </source>
</reference>